<dbReference type="RefSeq" id="WP_142493746.1">
    <property type="nucleotide sequence ID" value="NZ_FXTO01000015.1"/>
</dbReference>
<dbReference type="OrthoDB" id="9798761at2"/>
<dbReference type="PANTHER" id="PTHR37292:SF2">
    <property type="entry name" value="DUF262 DOMAIN-CONTAINING PROTEIN"/>
    <property type="match status" value="1"/>
</dbReference>
<dbReference type="PANTHER" id="PTHR37292">
    <property type="entry name" value="VNG6097C"/>
    <property type="match status" value="1"/>
</dbReference>
<dbReference type="InterPro" id="IPR004919">
    <property type="entry name" value="GmrSD_N"/>
</dbReference>
<dbReference type="Pfam" id="PF03235">
    <property type="entry name" value="GmrSD_N"/>
    <property type="match status" value="1"/>
</dbReference>
<dbReference type="Proteomes" id="UP000316030">
    <property type="component" value="Unassembled WGS sequence"/>
</dbReference>
<dbReference type="AlphaFoldDB" id="A0A521E9P2"/>
<evidence type="ECO:0000259" key="1">
    <source>
        <dbReference type="Pfam" id="PF03235"/>
    </source>
</evidence>
<organism evidence="2 3">
    <name type="scientific">Thalassovita litoralis</name>
    <dbReference type="NCBI Taxonomy" id="1010611"/>
    <lineage>
        <taxon>Bacteria</taxon>
        <taxon>Pseudomonadati</taxon>
        <taxon>Pseudomonadota</taxon>
        <taxon>Alphaproteobacteria</taxon>
        <taxon>Rhodobacterales</taxon>
        <taxon>Roseobacteraceae</taxon>
        <taxon>Thalassovita</taxon>
    </lineage>
</organism>
<evidence type="ECO:0000313" key="3">
    <source>
        <dbReference type="Proteomes" id="UP000316030"/>
    </source>
</evidence>
<dbReference type="EMBL" id="FXTO01000015">
    <property type="protein sequence ID" value="SMO80482.1"/>
    <property type="molecule type" value="Genomic_DNA"/>
</dbReference>
<keyword evidence="3" id="KW-1185">Reference proteome</keyword>
<feature type="domain" description="GmrSD restriction endonucleases N-terminal" evidence="1">
    <location>
        <begin position="9"/>
        <end position="261"/>
    </location>
</feature>
<evidence type="ECO:0000313" key="2">
    <source>
        <dbReference type="EMBL" id="SMO80482.1"/>
    </source>
</evidence>
<protein>
    <submittedName>
        <fullName evidence="2">Uncharacterized conserved protein, contains ParB-like and HNH nuclease domains</fullName>
    </submittedName>
</protein>
<accession>A0A521E9P2</accession>
<gene>
    <name evidence="2" type="ORF">SAMN06265173_11525</name>
</gene>
<proteinExistence type="predicted"/>
<sequence length="587" mass="67539">MSYSTATIGTLLADVNHRYFLPAIQRPYVWGPDQVITLMDSLLKGYPIGSFMFWAITEPLKQELRIYNFIENWQPGLQNTPTSADGRDAILVLDGQQRMTSLLIALRGTFAEKAKFKRRANPDAWETKTLYIDLLHDPEEENEDEDANLGVSYGLRFHTHPPRSDYRHHWFRLGDILNTSRPDQLEQLLIRTEMRLHHGVHPFQRKLVRKTLQRLHQVIWQEEAVNYFTETSDSLERVLDIFVRANDGGVKLSKSDLLMSMITSKWQNGSAREKIYGFVDHINKSLGARNAINKDFVLKACLMLCTRNVQYNISSFTTETIAHIEREWDAIQDAVERAFRFLNGLGISAENLTSLNAVLPIVWYMYQTPGLTLRGSSIFEQQNARAIQRWLLNSLLMGVFAGTSDRTLKIARETLIEAGQSNRDFPEQQLYHALAIGGRQTQVDERAIEDLLALSYGKPKTFLILSLLYEGLDWNGTSYHIDHIIAQARTARRLLMSMNVPETRIQAIETAVNRVGNLQLLPAQENLEKGDMPFEAWISSRSDTYRQHHLISDRPDLWNPLMLPEFVENRETLIRERLLSLTSRMVA</sequence>
<reference evidence="2 3" key="1">
    <citation type="submission" date="2017-05" db="EMBL/GenBank/DDBJ databases">
        <authorList>
            <person name="Varghese N."/>
            <person name="Submissions S."/>
        </authorList>
    </citation>
    <scope>NUCLEOTIDE SEQUENCE [LARGE SCALE GENOMIC DNA]</scope>
    <source>
        <strain evidence="2 3">DSM 29506</strain>
    </source>
</reference>
<name>A0A521E9P2_9RHOB</name>